<evidence type="ECO:0000256" key="2">
    <source>
        <dbReference type="SAM" id="SignalP"/>
    </source>
</evidence>
<evidence type="ECO:0000313" key="3">
    <source>
        <dbReference type="EMBL" id="MBK1792334.1"/>
    </source>
</evidence>
<feature type="signal peptide" evidence="2">
    <location>
        <begin position="1"/>
        <end position="24"/>
    </location>
</feature>
<feature type="transmembrane region" description="Helical" evidence="1">
    <location>
        <begin position="302"/>
        <end position="321"/>
    </location>
</feature>
<keyword evidence="2" id="KW-0732">Signal</keyword>
<keyword evidence="4" id="KW-1185">Reference proteome</keyword>
<proteinExistence type="predicted"/>
<gene>
    <name evidence="3" type="ORF">JIN82_14315</name>
</gene>
<sequence>MFKHSLAYISSLSLAMMLAGGVLAADEPAEETSGFSQLSAEEAFAFESGLVSSPLPDSQTNSSSSPQNDRARLLNKFAWQRDGIGHLGEWSKVRYTSGYLFLDGKEAKKFMKEIDNLPGNPVGLLAPSSLDWFVIFDYEPCGYVNDDDQGELDADALLKALKADDKRANAQRRSMGIRELYTESWALKPSYNAQTNNLEWAVILRSPDGEKSINYMTKLLGRDGIMHLTLVCYPEELNSLRSDYQKIIAGHRYNAGKSYQEYTKGDKLAGYGLSALVAGGAIYGASKLGLLGQIGLLFKKGIKLIIVGVIAVAAFFKRLVFGRSE</sequence>
<evidence type="ECO:0000256" key="1">
    <source>
        <dbReference type="SAM" id="Phobius"/>
    </source>
</evidence>
<feature type="chain" id="PRO_5035215482" evidence="2">
    <location>
        <begin position="25"/>
        <end position="325"/>
    </location>
</feature>
<reference evidence="3" key="1">
    <citation type="submission" date="2021-01" db="EMBL/GenBank/DDBJ databases">
        <title>Modified the classification status of verrucomicrobia.</title>
        <authorList>
            <person name="Feng X."/>
        </authorList>
    </citation>
    <scope>NUCLEOTIDE SEQUENCE</scope>
    <source>
        <strain evidence="3">_KCTC 22039</strain>
    </source>
</reference>
<dbReference type="EMBL" id="JAENIM010000044">
    <property type="protein sequence ID" value="MBK1792334.1"/>
    <property type="molecule type" value="Genomic_DNA"/>
</dbReference>
<dbReference type="Pfam" id="PF09935">
    <property type="entry name" value="DUF2167"/>
    <property type="match status" value="1"/>
</dbReference>
<protein>
    <submittedName>
        <fullName evidence="3">DUF2167 domain-containing protein</fullName>
    </submittedName>
</protein>
<dbReference type="AlphaFoldDB" id="A0A8J7MI00"/>
<keyword evidence="1" id="KW-1133">Transmembrane helix</keyword>
<organism evidence="3 4">
    <name type="scientific">Persicirhabdus sediminis</name>
    <dbReference type="NCBI Taxonomy" id="454144"/>
    <lineage>
        <taxon>Bacteria</taxon>
        <taxon>Pseudomonadati</taxon>
        <taxon>Verrucomicrobiota</taxon>
        <taxon>Verrucomicrobiia</taxon>
        <taxon>Verrucomicrobiales</taxon>
        <taxon>Verrucomicrobiaceae</taxon>
        <taxon>Persicirhabdus</taxon>
    </lineage>
</organism>
<comment type="caution">
    <text evidence="3">The sequence shown here is derived from an EMBL/GenBank/DDBJ whole genome shotgun (WGS) entry which is preliminary data.</text>
</comment>
<keyword evidence="1" id="KW-0812">Transmembrane</keyword>
<keyword evidence="1" id="KW-0472">Membrane</keyword>
<dbReference type="InterPro" id="IPR018682">
    <property type="entry name" value="DUF2167_membr"/>
</dbReference>
<evidence type="ECO:0000313" key="4">
    <source>
        <dbReference type="Proteomes" id="UP000624703"/>
    </source>
</evidence>
<dbReference type="Proteomes" id="UP000624703">
    <property type="component" value="Unassembled WGS sequence"/>
</dbReference>
<accession>A0A8J7MI00</accession>
<name>A0A8J7MI00_9BACT</name>
<dbReference type="RefSeq" id="WP_200312345.1">
    <property type="nucleotide sequence ID" value="NZ_JAENIM010000044.1"/>
</dbReference>